<keyword evidence="2 4" id="KW-1133">Transmembrane helix</keyword>
<keyword evidence="6" id="KW-1185">Reference proteome</keyword>
<dbReference type="InterPro" id="IPR050327">
    <property type="entry name" value="Proton-linked_MCT"/>
</dbReference>
<dbReference type="PANTHER" id="PTHR11360">
    <property type="entry name" value="MONOCARBOXYLATE TRANSPORTER"/>
    <property type="match status" value="1"/>
</dbReference>
<dbReference type="AlphaFoldDB" id="A0A0C5VG91"/>
<keyword evidence="1 4" id="KW-0812">Transmembrane</keyword>
<feature type="transmembrane region" description="Helical" evidence="4">
    <location>
        <begin position="301"/>
        <end position="326"/>
    </location>
</feature>
<feature type="transmembrane region" description="Helical" evidence="4">
    <location>
        <begin position="338"/>
        <end position="356"/>
    </location>
</feature>
<dbReference type="PATRIC" id="fig|1445510.3.peg.372"/>
<sequence length="393" mass="41762">MYRAGPSTPHRLVLTLGLIQLVCWGISFYLPAVLGPAMAAELAVSSNQIYAGSSVALLVMGIVSLPIGRLIDQHGGRRIMTSGVLLLAFGLLCLSGCRNLYQYYGCWALLGLAMRMTLYEAAFATVVRMSGIATSTAIARITLIGGLASTVFWPLGHALLSWLGWRHTVVVYALLAICLLPLFSRMSDNQRNAESTTETNTRAMKLSWNAVLFAVMTMLSAFLSNGMSIYMIIILSGLGVSPELAVWLAALRGVSQTAARLLSEFAGTAANPLQSALLATGGLTAGFMLVCYISISTWALMAWVITFGMAIGLLTIVRGTLPLLLFDVSGYGRISGGLLAPGFILAALAPLLFGLISSHSGIAVLLKWSLLLSVACLLCALGLWQWHTGPGED</sequence>
<dbReference type="Gene3D" id="1.20.1250.20">
    <property type="entry name" value="MFS general substrate transporter like domains"/>
    <property type="match status" value="1"/>
</dbReference>
<dbReference type="SUPFAM" id="SSF103473">
    <property type="entry name" value="MFS general substrate transporter"/>
    <property type="match status" value="1"/>
</dbReference>
<feature type="transmembrane region" description="Helical" evidence="4">
    <location>
        <begin position="50"/>
        <end position="71"/>
    </location>
</feature>
<dbReference type="InterPro" id="IPR036259">
    <property type="entry name" value="MFS_trans_sf"/>
</dbReference>
<gene>
    <name evidence="5" type="ORF">YC6258_00383</name>
</gene>
<evidence type="ECO:0000256" key="3">
    <source>
        <dbReference type="ARBA" id="ARBA00023136"/>
    </source>
</evidence>
<evidence type="ECO:0000313" key="5">
    <source>
        <dbReference type="EMBL" id="AJQ92433.1"/>
    </source>
</evidence>
<evidence type="ECO:0000256" key="4">
    <source>
        <dbReference type="SAM" id="Phobius"/>
    </source>
</evidence>
<dbReference type="PANTHER" id="PTHR11360:SF290">
    <property type="entry name" value="MONOCARBOXYLATE MFS PERMEASE"/>
    <property type="match status" value="1"/>
</dbReference>
<dbReference type="Pfam" id="PF07690">
    <property type="entry name" value="MFS_1"/>
    <property type="match status" value="1"/>
</dbReference>
<evidence type="ECO:0000256" key="1">
    <source>
        <dbReference type="ARBA" id="ARBA00022692"/>
    </source>
</evidence>
<dbReference type="Proteomes" id="UP000032266">
    <property type="component" value="Chromosome"/>
</dbReference>
<proteinExistence type="predicted"/>
<feature type="transmembrane region" description="Helical" evidence="4">
    <location>
        <begin position="229"/>
        <end position="254"/>
    </location>
</feature>
<feature type="transmembrane region" description="Helical" evidence="4">
    <location>
        <begin position="12"/>
        <end position="30"/>
    </location>
</feature>
<dbReference type="RefSeq" id="WP_044615494.1">
    <property type="nucleotide sequence ID" value="NZ_CP007142.1"/>
</dbReference>
<dbReference type="GO" id="GO:0022857">
    <property type="term" value="F:transmembrane transporter activity"/>
    <property type="evidence" value="ECO:0007669"/>
    <property type="project" value="InterPro"/>
</dbReference>
<dbReference type="InterPro" id="IPR011701">
    <property type="entry name" value="MFS"/>
</dbReference>
<dbReference type="EMBL" id="CP007142">
    <property type="protein sequence ID" value="AJQ92433.1"/>
    <property type="molecule type" value="Genomic_DNA"/>
</dbReference>
<name>A0A0C5VG91_9GAMM</name>
<evidence type="ECO:0000313" key="6">
    <source>
        <dbReference type="Proteomes" id="UP000032266"/>
    </source>
</evidence>
<dbReference type="KEGG" id="gsn:YC6258_00383"/>
<accession>A0A0C5VG91</accession>
<dbReference type="STRING" id="1445510.YC6258_00383"/>
<reference evidence="5 6" key="1">
    <citation type="submission" date="2014-01" db="EMBL/GenBank/DDBJ databases">
        <title>Full genme sequencing of cellulolytic bacterium Gynuella sunshinyii YC6258T gen. nov., sp. nov.</title>
        <authorList>
            <person name="Khan H."/>
            <person name="Chung E.J."/>
            <person name="Chung Y.R."/>
        </authorList>
    </citation>
    <scope>NUCLEOTIDE SEQUENCE [LARGE SCALE GENOMIC DNA]</scope>
    <source>
        <strain evidence="5 6">YC6258</strain>
    </source>
</reference>
<protein>
    <submittedName>
        <fullName evidence="5">Arabinose efflux permease</fullName>
    </submittedName>
</protein>
<keyword evidence="3 4" id="KW-0472">Membrane</keyword>
<feature type="transmembrane region" description="Helical" evidence="4">
    <location>
        <begin position="362"/>
        <end position="384"/>
    </location>
</feature>
<feature type="transmembrane region" description="Helical" evidence="4">
    <location>
        <begin position="141"/>
        <end position="163"/>
    </location>
</feature>
<feature type="transmembrane region" description="Helical" evidence="4">
    <location>
        <begin position="169"/>
        <end position="186"/>
    </location>
</feature>
<organism evidence="5 6">
    <name type="scientific">Gynuella sunshinyii YC6258</name>
    <dbReference type="NCBI Taxonomy" id="1445510"/>
    <lineage>
        <taxon>Bacteria</taxon>
        <taxon>Pseudomonadati</taxon>
        <taxon>Pseudomonadota</taxon>
        <taxon>Gammaproteobacteria</taxon>
        <taxon>Oceanospirillales</taxon>
        <taxon>Saccharospirillaceae</taxon>
        <taxon>Gynuella</taxon>
    </lineage>
</organism>
<evidence type="ECO:0000256" key="2">
    <source>
        <dbReference type="ARBA" id="ARBA00022989"/>
    </source>
</evidence>
<dbReference type="HOGENOM" id="CLU_001265_59_0_6"/>
<dbReference type="OrthoDB" id="5966585at2"/>
<feature type="transmembrane region" description="Helical" evidence="4">
    <location>
        <begin position="83"/>
        <end position="101"/>
    </location>
</feature>
<feature type="transmembrane region" description="Helical" evidence="4">
    <location>
        <begin position="107"/>
        <end position="129"/>
    </location>
</feature>
<feature type="transmembrane region" description="Helical" evidence="4">
    <location>
        <begin position="206"/>
        <end position="223"/>
    </location>
</feature>